<accession>A0ABT9H8X9</accession>
<protein>
    <submittedName>
        <fullName evidence="1">Uncharacterized protein</fullName>
    </submittedName>
</protein>
<comment type="caution">
    <text evidence="1">The sequence shown here is derived from an EMBL/GenBank/DDBJ whole genome shotgun (WGS) entry which is preliminary data.</text>
</comment>
<reference evidence="1 2" key="1">
    <citation type="submission" date="2023-08" db="EMBL/GenBank/DDBJ databases">
        <title>genomic of DY56.</title>
        <authorList>
            <person name="Wang Y."/>
        </authorList>
    </citation>
    <scope>NUCLEOTIDE SEQUENCE [LARGE SCALE GENOMIC DNA]</scope>
    <source>
        <strain evidence="1 2">DY56-A-20</strain>
    </source>
</reference>
<sequence length="117" mass="12573">MSFHFAAARSTAHSPIARALAKKALGRAANDNPCAETDPAGAMGGQDFMLKAALRHFAEHGLGAAREARKQAERAFFSGDGQGYRWWLGVCRALDRRLAADLDRSTVDRSTGETLIG</sequence>
<keyword evidence="2" id="KW-1185">Reference proteome</keyword>
<evidence type="ECO:0000313" key="2">
    <source>
        <dbReference type="Proteomes" id="UP001235664"/>
    </source>
</evidence>
<evidence type="ECO:0000313" key="1">
    <source>
        <dbReference type="EMBL" id="MDP4539708.1"/>
    </source>
</evidence>
<proteinExistence type="predicted"/>
<gene>
    <name evidence="1" type="ORF">Q9K01_08750</name>
</gene>
<dbReference type="RefSeq" id="WP_305929825.1">
    <property type="nucleotide sequence ID" value="NZ_JAVAIL010000002.1"/>
</dbReference>
<name>A0ABT9H8X9_9SPHN</name>
<dbReference type="EMBL" id="JAVAIL010000002">
    <property type="protein sequence ID" value="MDP4539708.1"/>
    <property type="molecule type" value="Genomic_DNA"/>
</dbReference>
<organism evidence="1 2">
    <name type="scientific">Qipengyuania benthica</name>
    <dbReference type="NCBI Taxonomy" id="3067651"/>
    <lineage>
        <taxon>Bacteria</taxon>
        <taxon>Pseudomonadati</taxon>
        <taxon>Pseudomonadota</taxon>
        <taxon>Alphaproteobacteria</taxon>
        <taxon>Sphingomonadales</taxon>
        <taxon>Erythrobacteraceae</taxon>
        <taxon>Qipengyuania</taxon>
    </lineage>
</organism>
<dbReference type="Proteomes" id="UP001235664">
    <property type="component" value="Unassembled WGS sequence"/>
</dbReference>